<proteinExistence type="predicted"/>
<evidence type="ECO:0000313" key="2">
    <source>
        <dbReference type="RefSeq" id="XP_040964529.1"/>
    </source>
</evidence>
<dbReference type="GeneID" id="121224942"/>
<gene>
    <name evidence="2" type="primary">LOC121224942</name>
</gene>
<evidence type="ECO:0000313" key="1">
    <source>
        <dbReference type="Proteomes" id="UP000818029"/>
    </source>
</evidence>
<sequence>MAPYEALYGRKCQTPLCWTKLDESKILGLELVQETKGRVKLIKDRLRATSDRQKYYADKTKDIEYCVGDQVFLKVFLWRKVLRFERKGKLSPRKYRSDPSYVVWVEEIEVRSDLSFEEEPMKILDHEIKVMRKKSNTFGQGSMVESWF</sequence>
<protein>
    <recommendedName>
        <fullName evidence="3">Reverse transcriptase domain-containing protein</fullName>
    </recommendedName>
</protein>
<evidence type="ECO:0008006" key="3">
    <source>
        <dbReference type="Google" id="ProtNLM"/>
    </source>
</evidence>
<organism evidence="1 2">
    <name type="scientific">Gossypium hirsutum</name>
    <name type="common">Upland cotton</name>
    <name type="synonym">Gossypium mexicanum</name>
    <dbReference type="NCBI Taxonomy" id="3635"/>
    <lineage>
        <taxon>Eukaryota</taxon>
        <taxon>Viridiplantae</taxon>
        <taxon>Streptophyta</taxon>
        <taxon>Embryophyta</taxon>
        <taxon>Tracheophyta</taxon>
        <taxon>Spermatophyta</taxon>
        <taxon>Magnoliopsida</taxon>
        <taxon>eudicotyledons</taxon>
        <taxon>Gunneridae</taxon>
        <taxon>Pentapetalae</taxon>
        <taxon>rosids</taxon>
        <taxon>malvids</taxon>
        <taxon>Malvales</taxon>
        <taxon>Malvaceae</taxon>
        <taxon>Malvoideae</taxon>
        <taxon>Gossypium</taxon>
    </lineage>
</organism>
<dbReference type="RefSeq" id="XP_040964529.1">
    <property type="nucleotide sequence ID" value="XM_041108595.1"/>
</dbReference>
<dbReference type="PANTHER" id="PTHR46148:SF44">
    <property type="entry name" value="GAG-POL POLYPROTEIN"/>
    <property type="match status" value="1"/>
</dbReference>
<reference evidence="2" key="2">
    <citation type="submission" date="2025-08" db="UniProtKB">
        <authorList>
            <consortium name="RefSeq"/>
        </authorList>
    </citation>
    <scope>IDENTIFICATION</scope>
</reference>
<name>A0ABM3BBX7_GOSHI</name>
<keyword evidence="1" id="KW-1185">Reference proteome</keyword>
<dbReference type="Proteomes" id="UP000818029">
    <property type="component" value="Chromosome D13"/>
</dbReference>
<dbReference type="PANTHER" id="PTHR46148">
    <property type="entry name" value="CHROMO DOMAIN-CONTAINING PROTEIN"/>
    <property type="match status" value="1"/>
</dbReference>
<accession>A0ABM3BBX7</accession>
<reference evidence="1" key="1">
    <citation type="journal article" date="2020" name="Nat. Genet.">
        <title>Genomic diversifications of five Gossypium allopolyploid species and their impact on cotton improvement.</title>
        <authorList>
            <person name="Chen Z.J."/>
            <person name="Sreedasyam A."/>
            <person name="Ando A."/>
            <person name="Song Q."/>
            <person name="De Santiago L.M."/>
            <person name="Hulse-Kemp A.M."/>
            <person name="Ding M."/>
            <person name="Ye W."/>
            <person name="Kirkbride R.C."/>
            <person name="Jenkins J."/>
            <person name="Plott C."/>
            <person name="Lovell J."/>
            <person name="Lin Y.M."/>
            <person name="Vaughn R."/>
            <person name="Liu B."/>
            <person name="Simpson S."/>
            <person name="Scheffler B.E."/>
            <person name="Wen L."/>
            <person name="Saski C.A."/>
            <person name="Grover C.E."/>
            <person name="Hu G."/>
            <person name="Conover J.L."/>
            <person name="Carlson J.W."/>
            <person name="Shu S."/>
            <person name="Boston L.B."/>
            <person name="Williams M."/>
            <person name="Peterson D.G."/>
            <person name="McGee K."/>
            <person name="Jones D.C."/>
            <person name="Wendel J.F."/>
            <person name="Stelly D.M."/>
            <person name="Grimwood J."/>
            <person name="Schmutz J."/>
        </authorList>
    </citation>
    <scope>NUCLEOTIDE SEQUENCE [LARGE SCALE GENOMIC DNA]</scope>
    <source>
        <strain evidence="1">cv. TM-1</strain>
    </source>
</reference>